<keyword evidence="4" id="KW-0092">Biotin</keyword>
<dbReference type="Gene3D" id="3.30.470.20">
    <property type="entry name" value="ATP-grasp fold, B domain"/>
    <property type="match status" value="2"/>
</dbReference>
<dbReference type="Pfam" id="PF02785">
    <property type="entry name" value="Biotin_carb_C"/>
    <property type="match status" value="1"/>
</dbReference>
<dbReference type="Pfam" id="PF02786">
    <property type="entry name" value="CPSase_L_D2"/>
    <property type="match status" value="1"/>
</dbReference>
<keyword evidence="3" id="KW-0067">ATP-binding</keyword>
<evidence type="ECO:0000259" key="5">
    <source>
        <dbReference type="PROSITE" id="PS50979"/>
    </source>
</evidence>
<keyword evidence="2" id="KW-0547">Nucleotide-binding</keyword>
<dbReference type="SUPFAM" id="SSF56059">
    <property type="entry name" value="Glutathione synthetase ATP-binding domain-like"/>
    <property type="match status" value="1"/>
</dbReference>
<protein>
    <recommendedName>
        <fullName evidence="5">Biotin carboxylation domain-containing protein</fullName>
    </recommendedName>
</protein>
<feature type="domain" description="Biotin carboxylation" evidence="5">
    <location>
        <begin position="1"/>
        <end position="176"/>
    </location>
</feature>
<dbReference type="InterPro" id="IPR005482">
    <property type="entry name" value="Biotin_COase_C"/>
</dbReference>
<keyword evidence="1" id="KW-0436">Ligase</keyword>
<dbReference type="EMBL" id="NMUH01000383">
    <property type="protein sequence ID" value="MQL78111.1"/>
    <property type="molecule type" value="Genomic_DNA"/>
</dbReference>
<dbReference type="PANTHER" id="PTHR18866">
    <property type="entry name" value="CARBOXYLASE:PYRUVATE/ACETYL-COA/PROPIONYL-COA CARBOXYLASE"/>
    <property type="match status" value="1"/>
</dbReference>
<accession>A0A843U3K7</accession>
<evidence type="ECO:0000256" key="1">
    <source>
        <dbReference type="ARBA" id="ARBA00022598"/>
    </source>
</evidence>
<reference evidence="6" key="1">
    <citation type="submission" date="2017-07" db="EMBL/GenBank/DDBJ databases">
        <title>Taro Niue Genome Assembly and Annotation.</title>
        <authorList>
            <person name="Atibalentja N."/>
            <person name="Keating K."/>
            <person name="Fields C.J."/>
        </authorList>
    </citation>
    <scope>NUCLEOTIDE SEQUENCE</scope>
    <source>
        <strain evidence="6">Niue_2</strain>
        <tissue evidence="6">Leaf</tissue>
    </source>
</reference>
<evidence type="ECO:0000256" key="2">
    <source>
        <dbReference type="ARBA" id="ARBA00022741"/>
    </source>
</evidence>
<keyword evidence="7" id="KW-1185">Reference proteome</keyword>
<dbReference type="InterPro" id="IPR011054">
    <property type="entry name" value="Rudment_hybrid_motif"/>
</dbReference>
<evidence type="ECO:0000313" key="6">
    <source>
        <dbReference type="EMBL" id="MQL78111.1"/>
    </source>
</evidence>
<sequence>MDPVIAAFVGLSLGEPETSSRQCALPNPAPDFTLHRVNQNEHLIDLYPEVILFNVLKVEHPVTEMIVGQDLVEWQIRVANGEPLPLTQSQVPLKVRVETGVVQGDSVSVHYDPMIAKLVVWGEDRKAALVKLKDCLLKFQVCICSRSCLNHRPHLFRMHNLARDHTHSLGCTTQQSPQEARGVFSMWMLTPFADVFIGGGHKSLVTQDDPDQPSKHIHCGNWRLCS</sequence>
<dbReference type="PROSITE" id="PS50979">
    <property type="entry name" value="BC"/>
    <property type="match status" value="1"/>
</dbReference>
<dbReference type="InterPro" id="IPR005479">
    <property type="entry name" value="CPAse_ATP-bd"/>
</dbReference>
<dbReference type="PANTHER" id="PTHR18866:SF33">
    <property type="entry name" value="METHYLCROTONOYL-COA CARBOXYLASE SUBUNIT ALPHA, MITOCHONDRIAL-RELATED"/>
    <property type="match status" value="1"/>
</dbReference>
<dbReference type="InterPro" id="IPR050856">
    <property type="entry name" value="Biotin_carboxylase_complex"/>
</dbReference>
<dbReference type="GO" id="GO:0005739">
    <property type="term" value="C:mitochondrion"/>
    <property type="evidence" value="ECO:0007669"/>
    <property type="project" value="TreeGrafter"/>
</dbReference>
<proteinExistence type="predicted"/>
<organism evidence="6 7">
    <name type="scientific">Colocasia esculenta</name>
    <name type="common">Wild taro</name>
    <name type="synonym">Arum esculentum</name>
    <dbReference type="NCBI Taxonomy" id="4460"/>
    <lineage>
        <taxon>Eukaryota</taxon>
        <taxon>Viridiplantae</taxon>
        <taxon>Streptophyta</taxon>
        <taxon>Embryophyta</taxon>
        <taxon>Tracheophyta</taxon>
        <taxon>Spermatophyta</taxon>
        <taxon>Magnoliopsida</taxon>
        <taxon>Liliopsida</taxon>
        <taxon>Araceae</taxon>
        <taxon>Aroideae</taxon>
        <taxon>Colocasieae</taxon>
        <taxon>Colocasia</taxon>
    </lineage>
</organism>
<gene>
    <name evidence="6" type="ORF">Taro_010530</name>
</gene>
<dbReference type="OrthoDB" id="196847at2759"/>
<dbReference type="GO" id="GO:0005524">
    <property type="term" value="F:ATP binding"/>
    <property type="evidence" value="ECO:0007669"/>
    <property type="project" value="UniProtKB-KW"/>
</dbReference>
<evidence type="ECO:0000256" key="4">
    <source>
        <dbReference type="ARBA" id="ARBA00023267"/>
    </source>
</evidence>
<evidence type="ECO:0000313" key="7">
    <source>
        <dbReference type="Proteomes" id="UP000652761"/>
    </source>
</evidence>
<evidence type="ECO:0000256" key="3">
    <source>
        <dbReference type="ARBA" id="ARBA00022840"/>
    </source>
</evidence>
<name>A0A843U3K7_COLES</name>
<dbReference type="AlphaFoldDB" id="A0A843U3K7"/>
<dbReference type="Proteomes" id="UP000652761">
    <property type="component" value="Unassembled WGS sequence"/>
</dbReference>
<comment type="caution">
    <text evidence="6">The sequence shown here is derived from an EMBL/GenBank/DDBJ whole genome shotgun (WGS) entry which is preliminary data.</text>
</comment>
<dbReference type="SUPFAM" id="SSF51246">
    <property type="entry name" value="Rudiment single hybrid motif"/>
    <property type="match status" value="1"/>
</dbReference>
<dbReference type="GO" id="GO:0004485">
    <property type="term" value="F:methylcrotonoyl-CoA carboxylase activity"/>
    <property type="evidence" value="ECO:0007669"/>
    <property type="project" value="TreeGrafter"/>
</dbReference>
<dbReference type="SMART" id="SM00878">
    <property type="entry name" value="Biotin_carb_C"/>
    <property type="match status" value="1"/>
</dbReference>
<dbReference type="InterPro" id="IPR011764">
    <property type="entry name" value="Biotin_carboxylation_dom"/>
</dbReference>